<organism evidence="2 3">
    <name type="scientific">Candidatus Desantisbacteria bacterium CG_4_10_14_3_um_filter_40_18</name>
    <dbReference type="NCBI Taxonomy" id="1974544"/>
    <lineage>
        <taxon>Bacteria</taxon>
        <taxon>Candidatus Desantisiibacteriota</taxon>
    </lineage>
</organism>
<dbReference type="AlphaFoldDB" id="A0A2M7P3U5"/>
<reference evidence="3" key="1">
    <citation type="submission" date="2017-09" db="EMBL/GenBank/DDBJ databases">
        <title>Depth-based differentiation of microbial function through sediment-hosted aquifers and enrichment of novel symbionts in the deep terrestrial subsurface.</title>
        <authorList>
            <person name="Probst A.J."/>
            <person name="Ladd B."/>
            <person name="Jarett J.K."/>
            <person name="Geller-Mcgrath D.E."/>
            <person name="Sieber C.M.K."/>
            <person name="Emerson J.B."/>
            <person name="Anantharaman K."/>
            <person name="Thomas B.C."/>
            <person name="Malmstrom R."/>
            <person name="Stieglmeier M."/>
            <person name="Klingl A."/>
            <person name="Woyke T."/>
            <person name="Ryan C.M."/>
            <person name="Banfield J.F."/>
        </authorList>
    </citation>
    <scope>NUCLEOTIDE SEQUENCE [LARGE SCALE GENOMIC DNA]</scope>
</reference>
<evidence type="ECO:0000313" key="2">
    <source>
        <dbReference type="EMBL" id="PIY20273.1"/>
    </source>
</evidence>
<accession>A0A2M7P3U5</accession>
<gene>
    <name evidence="2" type="ORF">COZ13_01300</name>
</gene>
<feature type="domain" description="N-acetyltransferase" evidence="1">
    <location>
        <begin position="3"/>
        <end position="153"/>
    </location>
</feature>
<dbReference type="Gene3D" id="3.40.630.30">
    <property type="match status" value="2"/>
</dbReference>
<name>A0A2M7P3U5_9BACT</name>
<evidence type="ECO:0000313" key="3">
    <source>
        <dbReference type="Proteomes" id="UP000231028"/>
    </source>
</evidence>
<protein>
    <recommendedName>
        <fullName evidence="1">N-acetyltransferase domain-containing protein</fullName>
    </recommendedName>
</protein>
<dbReference type="PROSITE" id="PS51186">
    <property type="entry name" value="GNAT"/>
    <property type="match status" value="1"/>
</dbReference>
<evidence type="ECO:0000259" key="1">
    <source>
        <dbReference type="PROSITE" id="PS51186"/>
    </source>
</evidence>
<sequence>MGILIREADLDKDEGIMTSLLNENRRVSINEKRHEWLYKQNPHGEAIGWIAVDEKDDKPVGATVVTPRLVRIKGKDIICWNCGDFSIDKRYRSLGVAIKLRKMARDGVNAEIVPFLYAHPNDHMLVVHQRVGHPIMGQMVRYAKVIRLNKKMREMLNHKTLADIISGIGNPLFGLIGKEQWYRKGYDIDFGINIEYTKEFDALFDQVSQRYAACVVRNAPYLNWRYSASPLYKVTTLMLRRNKNLCGYLIYYYEESDVVQIKDVFYENDDVARHLMGALITKMRTQRVCTISVGLLNSNPFIEILRFFGFSQRAETSSVIVYPNPSFEYAKIIKDAKNWFMMVGDRDV</sequence>
<dbReference type="InterPro" id="IPR016181">
    <property type="entry name" value="Acyl_CoA_acyltransferase"/>
</dbReference>
<dbReference type="InterPro" id="IPR000182">
    <property type="entry name" value="GNAT_dom"/>
</dbReference>
<dbReference type="SUPFAM" id="SSF55729">
    <property type="entry name" value="Acyl-CoA N-acyltransferases (Nat)"/>
    <property type="match status" value="1"/>
</dbReference>
<dbReference type="EMBL" id="PFKI01000041">
    <property type="protein sequence ID" value="PIY20273.1"/>
    <property type="molecule type" value="Genomic_DNA"/>
</dbReference>
<dbReference type="Proteomes" id="UP000231028">
    <property type="component" value="Unassembled WGS sequence"/>
</dbReference>
<comment type="caution">
    <text evidence="2">The sequence shown here is derived from an EMBL/GenBank/DDBJ whole genome shotgun (WGS) entry which is preliminary data.</text>
</comment>
<proteinExistence type="predicted"/>
<dbReference type="GO" id="GO:0016747">
    <property type="term" value="F:acyltransferase activity, transferring groups other than amino-acyl groups"/>
    <property type="evidence" value="ECO:0007669"/>
    <property type="project" value="InterPro"/>
</dbReference>